<feature type="compositionally biased region" description="Low complexity" evidence="2">
    <location>
        <begin position="159"/>
        <end position="174"/>
    </location>
</feature>
<dbReference type="Gene3D" id="1.10.238.10">
    <property type="entry name" value="EF-hand"/>
    <property type="match status" value="1"/>
</dbReference>
<dbReference type="InterPro" id="IPR011992">
    <property type="entry name" value="EF-hand-dom_pair"/>
</dbReference>
<dbReference type="InterPro" id="IPR002048">
    <property type="entry name" value="EF_hand_dom"/>
</dbReference>
<feature type="region of interest" description="Disordered" evidence="2">
    <location>
        <begin position="659"/>
        <end position="731"/>
    </location>
</feature>
<dbReference type="InParanoid" id="F2U2N1"/>
<evidence type="ECO:0000256" key="2">
    <source>
        <dbReference type="SAM" id="MobiDB-lite"/>
    </source>
</evidence>
<dbReference type="eggNOG" id="ENOG502S4PE">
    <property type="taxonomic scope" value="Eukaryota"/>
</dbReference>
<reference evidence="4" key="1">
    <citation type="submission" date="2009-08" db="EMBL/GenBank/DDBJ databases">
        <title>Annotation of Salpingoeca rosetta.</title>
        <authorList>
            <consortium name="The Broad Institute Genome Sequencing Platform"/>
            <person name="Russ C."/>
            <person name="Cuomo C."/>
            <person name="Burger G."/>
            <person name="Gray M.W."/>
            <person name="Holland P.W.H."/>
            <person name="King N."/>
            <person name="Lang F.B.F."/>
            <person name="Roger A.J."/>
            <person name="Ruiz-Trillo I."/>
            <person name="Young S.K."/>
            <person name="Zeng Q."/>
            <person name="Gargeya S."/>
            <person name="Alvarado L."/>
            <person name="Berlin A."/>
            <person name="Chapman S.B."/>
            <person name="Chen Z."/>
            <person name="Freedman E."/>
            <person name="Gellesch M."/>
            <person name="Goldberg J."/>
            <person name="Griggs A."/>
            <person name="Gujja S."/>
            <person name="Heilman E."/>
            <person name="Heiman D."/>
            <person name="Howarth C."/>
            <person name="Mehta T."/>
            <person name="Neiman D."/>
            <person name="Pearson M."/>
            <person name="Roberts A."/>
            <person name="Saif S."/>
            <person name="Shea T."/>
            <person name="Shenoy N."/>
            <person name="Sisk P."/>
            <person name="Stolte C."/>
            <person name="Sykes S."/>
            <person name="White J."/>
            <person name="Yandava C."/>
            <person name="Haas B."/>
            <person name="Nusbaum C."/>
            <person name="Birren B."/>
        </authorList>
    </citation>
    <scope>NUCLEOTIDE SEQUENCE [LARGE SCALE GENOMIC DNA]</scope>
    <source>
        <strain evidence="4">ATCC 50818</strain>
    </source>
</reference>
<dbReference type="AlphaFoldDB" id="F2U2N1"/>
<dbReference type="KEGG" id="sre:PTSG_02562"/>
<evidence type="ECO:0000313" key="4">
    <source>
        <dbReference type="EMBL" id="EGD81875.1"/>
    </source>
</evidence>
<proteinExistence type="predicted"/>
<keyword evidence="1" id="KW-0106">Calcium</keyword>
<feature type="compositionally biased region" description="Polar residues" evidence="2">
    <location>
        <begin position="175"/>
        <end position="184"/>
    </location>
</feature>
<protein>
    <recommendedName>
        <fullName evidence="3">EF-hand domain-containing protein</fullName>
    </recommendedName>
</protein>
<evidence type="ECO:0000256" key="1">
    <source>
        <dbReference type="ARBA" id="ARBA00022837"/>
    </source>
</evidence>
<dbReference type="OrthoDB" id="2121618at2759"/>
<feature type="compositionally biased region" description="Low complexity" evidence="2">
    <location>
        <begin position="71"/>
        <end position="80"/>
    </location>
</feature>
<name>F2U2N1_SALR5</name>
<evidence type="ECO:0000259" key="3">
    <source>
        <dbReference type="PROSITE" id="PS50222"/>
    </source>
</evidence>
<accession>F2U2N1</accession>
<feature type="region of interest" description="Disordered" evidence="2">
    <location>
        <begin position="247"/>
        <end position="399"/>
    </location>
</feature>
<feature type="compositionally biased region" description="Basic and acidic residues" evidence="2">
    <location>
        <begin position="572"/>
        <end position="582"/>
    </location>
</feature>
<dbReference type="EMBL" id="GL832960">
    <property type="protein sequence ID" value="EGD81875.1"/>
    <property type="molecule type" value="Genomic_DNA"/>
</dbReference>
<feature type="compositionally biased region" description="Low complexity" evidence="2">
    <location>
        <begin position="358"/>
        <end position="376"/>
    </location>
</feature>
<dbReference type="PROSITE" id="PS50222">
    <property type="entry name" value="EF_HAND_2"/>
    <property type="match status" value="1"/>
</dbReference>
<feature type="compositionally biased region" description="Polar residues" evidence="2">
    <location>
        <begin position="293"/>
        <end position="310"/>
    </location>
</feature>
<organism evidence="5">
    <name type="scientific">Salpingoeca rosetta (strain ATCC 50818 / BSB-021)</name>
    <dbReference type="NCBI Taxonomy" id="946362"/>
    <lineage>
        <taxon>Eukaryota</taxon>
        <taxon>Choanoflagellata</taxon>
        <taxon>Craspedida</taxon>
        <taxon>Salpingoecidae</taxon>
        <taxon>Salpingoeca</taxon>
    </lineage>
</organism>
<feature type="compositionally biased region" description="Basic residues" evidence="2">
    <location>
        <begin position="659"/>
        <end position="668"/>
    </location>
</feature>
<feature type="compositionally biased region" description="Low complexity" evidence="2">
    <location>
        <begin position="27"/>
        <end position="40"/>
    </location>
</feature>
<feature type="domain" description="EF-hand" evidence="3">
    <location>
        <begin position="776"/>
        <end position="811"/>
    </location>
</feature>
<evidence type="ECO:0000313" key="5">
    <source>
        <dbReference type="Proteomes" id="UP000007799"/>
    </source>
</evidence>
<feature type="compositionally biased region" description="Low complexity" evidence="2">
    <location>
        <begin position="526"/>
        <end position="537"/>
    </location>
</feature>
<feature type="region of interest" description="Disordered" evidence="2">
    <location>
        <begin position="1"/>
        <end position="198"/>
    </location>
</feature>
<dbReference type="GeneID" id="16077147"/>
<dbReference type="OMA" id="HDTINDN"/>
<dbReference type="InterPro" id="IPR018247">
    <property type="entry name" value="EF_Hand_1_Ca_BS"/>
</dbReference>
<keyword evidence="5" id="KW-1185">Reference proteome</keyword>
<dbReference type="PROSITE" id="PS00018">
    <property type="entry name" value="EF_HAND_1"/>
    <property type="match status" value="1"/>
</dbReference>
<feature type="compositionally biased region" description="Pro residues" evidence="2">
    <location>
        <begin position="81"/>
        <end position="98"/>
    </location>
</feature>
<dbReference type="GO" id="GO:0005509">
    <property type="term" value="F:calcium ion binding"/>
    <property type="evidence" value="ECO:0007669"/>
    <property type="project" value="InterPro"/>
</dbReference>
<gene>
    <name evidence="4" type="ORF">PTSG_02562</name>
</gene>
<feature type="compositionally biased region" description="Basic and acidic residues" evidence="2">
    <location>
        <begin position="385"/>
        <end position="399"/>
    </location>
</feature>
<feature type="non-terminal residue" evidence="4">
    <location>
        <position position="905"/>
    </location>
</feature>
<dbReference type="PANTHER" id="PTHR35538:SF3">
    <property type="entry name" value="C-TYPE LECTIN DOMAIN-CONTAINING PROTEIN"/>
    <property type="match status" value="1"/>
</dbReference>
<dbReference type="Proteomes" id="UP000007799">
    <property type="component" value="Unassembled WGS sequence"/>
</dbReference>
<dbReference type="SUPFAM" id="SSF47473">
    <property type="entry name" value="EF-hand"/>
    <property type="match status" value="1"/>
</dbReference>
<dbReference type="PANTHER" id="PTHR35538">
    <property type="entry name" value="LIG_CHAN-GLU_BD DOMAIN-CONTAINING PROTEIN"/>
    <property type="match status" value="1"/>
</dbReference>
<dbReference type="RefSeq" id="XP_004996058.1">
    <property type="nucleotide sequence ID" value="XM_004996001.1"/>
</dbReference>
<feature type="region of interest" description="Disordered" evidence="2">
    <location>
        <begin position="512"/>
        <end position="601"/>
    </location>
</feature>
<sequence>MTTATTSSMGAEAIAPPIGDSEEAVLASTSTTATATATAAMRGQLPHHSSAVPLLPPIESATSSTAFGAVLTPTSSQTSLSPPPSPSPMSLPSPPSPPTTRRQQHHFGSAGGRRVPAPVRVGDSAGPKLSRATDDQHHGRRHGSASLGGFPARQPSAPGARRGAPSRTTRPSSTVSIASSTTPGSEKRWQPTAVRRRQSMLTRRASVAGGLVSSLSSLSIGNKGQALDSLYDEGEGAAMDMDMDEERDAFGSRQSSGHFAHRRGSMAQSQPFTQRHGYPTARARLRRRASCPTLFSTMASAPPSTTQRINSGAHDGGDGGDGGAPSTRRRPRRRSSLFPSLPGVPAQVAALSRIADASPSPSSPSSSSSSLPSQSQYERCWNHKPLHDRGERRSGRPRRPVEKVVRVVERKHSNVRVIRVGGGYIILTEEMERYLAEQNLRRLMDGQDLNDLGLSIKKRRPDGTYELEDGSVVLPDGTRVFENGMRLRADGTWVDADGNEITDEDTLARLNKLHGTGPFRPGTNQSRRSGSSRPASRNAFGGGSLDAEARDTFPTGTDGDAATNGSGAGGRGRADKMSTRSDAEEDSGGESRPSKSRLHSRKLSWDFSSEVTQVLEDGTKVLADGTRINPDGSITLADGTVLSKEEAIEFARKRKLGRWPKPLSKKKGGGGSDDGDGDDDGRGGRRSRSKDSSPGGSRRHSRQHSIDGVHGTKIGLDDDDGATSQTKGARRRHMRRFPAHDPYGYESAGDVASHLRRGNTVNALDYLSRYCIITQEQLKHYRTVFDNLDRDHDGIISHVELEFGVKTVNKNVITSRELEYVNVVLELQLAREINFRMFALISALSERVVGLDLFVRGLVNQMDSKALARKIIGCKDLFYILDEKRRGAVDVDDLSNELIAGRISQ</sequence>